<evidence type="ECO:0000313" key="1">
    <source>
        <dbReference type="EMBL" id="TWI15515.1"/>
    </source>
</evidence>
<dbReference type="OrthoDB" id="7874815at2"/>
<dbReference type="EMBL" id="VLKR01000043">
    <property type="protein sequence ID" value="TWI15515.1"/>
    <property type="molecule type" value="Genomic_DNA"/>
</dbReference>
<comment type="caution">
    <text evidence="1">The sequence shown here is derived from an EMBL/GenBank/DDBJ whole genome shotgun (WGS) entry which is preliminary data.</text>
</comment>
<sequence length="204" mass="23371">MNIELKNVKHFPSLSQETEAFTASLYIDGKHAGFAENTGHGGSTDYYGKDAKGKVLIKQAEDFAKSFKKPDDRFINMAFEEKINELLYDHLQKKEFEKFNRKLAKITAYGIAYGIPNHSYSYLTFNHSMEKFLSRKEGIEHIKNLIKEKIIPKLESDKMILNTNIPEELLLESGLKKGQYTKPMTSYKSQHGLATKIDQIKSGR</sequence>
<dbReference type="RefSeq" id="WP_145330852.1">
    <property type="nucleotide sequence ID" value="NZ_VLKR01000043.1"/>
</dbReference>
<protein>
    <submittedName>
        <fullName evidence="1">Uncharacterized protein</fullName>
    </submittedName>
</protein>
<proteinExistence type="predicted"/>
<reference evidence="1 2" key="1">
    <citation type="journal article" date="2015" name="Stand. Genomic Sci.">
        <title>Genomic Encyclopedia of Bacterial and Archaeal Type Strains, Phase III: the genomes of soil and plant-associated and newly described type strains.</title>
        <authorList>
            <person name="Whitman W.B."/>
            <person name="Woyke T."/>
            <person name="Klenk H.P."/>
            <person name="Zhou Y."/>
            <person name="Lilburn T.G."/>
            <person name="Beck B.J."/>
            <person name="De Vos P."/>
            <person name="Vandamme P."/>
            <person name="Eisen J.A."/>
            <person name="Garrity G."/>
            <person name="Hugenholtz P."/>
            <person name="Kyrpides N.C."/>
        </authorList>
    </citation>
    <scope>NUCLEOTIDE SEQUENCE [LARGE SCALE GENOMIC DNA]</scope>
    <source>
        <strain evidence="1 2">CGMCC 1.6855</strain>
    </source>
</reference>
<dbReference type="Proteomes" id="UP000315908">
    <property type="component" value="Unassembled WGS sequence"/>
</dbReference>
<accession>A0A562M6E5</accession>
<evidence type="ECO:0000313" key="2">
    <source>
        <dbReference type="Proteomes" id="UP000315908"/>
    </source>
</evidence>
<gene>
    <name evidence="1" type="ORF">IQ31_05097</name>
</gene>
<dbReference type="AlphaFoldDB" id="A0A562M6E5"/>
<name>A0A562M6E5_9SPHI</name>
<organism evidence="1 2">
    <name type="scientific">Sphingobacterium siyangense</name>
    <dbReference type="NCBI Taxonomy" id="459529"/>
    <lineage>
        <taxon>Bacteria</taxon>
        <taxon>Pseudomonadati</taxon>
        <taxon>Bacteroidota</taxon>
        <taxon>Sphingobacteriia</taxon>
        <taxon>Sphingobacteriales</taxon>
        <taxon>Sphingobacteriaceae</taxon>
        <taxon>Sphingobacterium</taxon>
    </lineage>
</organism>